<proteinExistence type="predicted"/>
<protein>
    <submittedName>
        <fullName evidence="4">CheY-like chemotaxis protein</fullName>
    </submittedName>
</protein>
<accession>A0A7W9ZNY9</accession>
<dbReference type="EMBL" id="JACIIJ010000001">
    <property type="protein sequence ID" value="MBB6219533.1"/>
    <property type="molecule type" value="Genomic_DNA"/>
</dbReference>
<reference evidence="4 5" key="1">
    <citation type="submission" date="2020-08" db="EMBL/GenBank/DDBJ databases">
        <title>Genomic Encyclopedia of Type Strains, Phase IV (KMG-V): Genome sequencing to study the core and pangenomes of soil and plant-associated prokaryotes.</title>
        <authorList>
            <person name="Whitman W."/>
        </authorList>
    </citation>
    <scope>NUCLEOTIDE SEQUENCE [LARGE SCALE GENOMIC DNA]</scope>
    <source>
        <strain evidence="4 5">SEMIA 4011</strain>
    </source>
</reference>
<dbReference type="PROSITE" id="PS50110">
    <property type="entry name" value="RESPONSE_REGULATORY"/>
    <property type="match status" value="1"/>
</dbReference>
<dbReference type="AlphaFoldDB" id="A0A7W9ZNY9"/>
<dbReference type="InterPro" id="IPR001789">
    <property type="entry name" value="Sig_transdc_resp-reg_receiver"/>
</dbReference>
<keyword evidence="1" id="KW-0597">Phosphoprotein</keyword>
<feature type="modified residue" description="4-aspartylphosphate" evidence="1">
    <location>
        <position position="35"/>
    </location>
</feature>
<comment type="caution">
    <text evidence="4">The sequence shown here is derived from an EMBL/GenBank/DDBJ whole genome shotgun (WGS) entry which is preliminary data.</text>
</comment>
<dbReference type="SUPFAM" id="SSF52172">
    <property type="entry name" value="CheY-like"/>
    <property type="match status" value="1"/>
</dbReference>
<evidence type="ECO:0000256" key="1">
    <source>
        <dbReference type="PROSITE-ProRule" id="PRU00169"/>
    </source>
</evidence>
<feature type="domain" description="Response regulatory" evidence="3">
    <location>
        <begin position="1"/>
        <end position="120"/>
    </location>
</feature>
<evidence type="ECO:0000259" key="3">
    <source>
        <dbReference type="PROSITE" id="PS50110"/>
    </source>
</evidence>
<evidence type="ECO:0000313" key="5">
    <source>
        <dbReference type="Proteomes" id="UP000517187"/>
    </source>
</evidence>
<sequence length="120" mass="12858">MSLEERGFEVVEAGNADEAVDLLNAHSDIRIMLTDIDMPGSVDGLKLAAAVRDCRADRADSFSAAAGDRSGITGARVIRTVGDDPVGQRNTGLDYQRLQRQPSPRSDRGSSHSALPEAHR</sequence>
<dbReference type="InterPro" id="IPR011006">
    <property type="entry name" value="CheY-like_superfamily"/>
</dbReference>
<dbReference type="Gene3D" id="3.40.50.2300">
    <property type="match status" value="1"/>
</dbReference>
<organism evidence="4 5">
    <name type="scientific">Rhizobium leguminosarum</name>
    <dbReference type="NCBI Taxonomy" id="384"/>
    <lineage>
        <taxon>Bacteria</taxon>
        <taxon>Pseudomonadati</taxon>
        <taxon>Pseudomonadota</taxon>
        <taxon>Alphaproteobacteria</taxon>
        <taxon>Hyphomicrobiales</taxon>
        <taxon>Rhizobiaceae</taxon>
        <taxon>Rhizobium/Agrobacterium group</taxon>
        <taxon>Rhizobium</taxon>
    </lineage>
</organism>
<feature type="region of interest" description="Disordered" evidence="2">
    <location>
        <begin position="79"/>
        <end position="120"/>
    </location>
</feature>
<name>A0A7W9ZNY9_RHILE</name>
<dbReference type="Proteomes" id="UP000517187">
    <property type="component" value="Unassembled WGS sequence"/>
</dbReference>
<evidence type="ECO:0000256" key="2">
    <source>
        <dbReference type="SAM" id="MobiDB-lite"/>
    </source>
</evidence>
<dbReference type="GO" id="GO:0000160">
    <property type="term" value="P:phosphorelay signal transduction system"/>
    <property type="evidence" value="ECO:0007669"/>
    <property type="project" value="InterPro"/>
</dbReference>
<feature type="compositionally biased region" description="Polar residues" evidence="2">
    <location>
        <begin position="88"/>
        <end position="104"/>
    </location>
</feature>
<gene>
    <name evidence="4" type="ORF">GGE66_000477</name>
</gene>
<evidence type="ECO:0000313" key="4">
    <source>
        <dbReference type="EMBL" id="MBB6219533.1"/>
    </source>
</evidence>